<dbReference type="AlphaFoldDB" id="A0A4Q8L0H6"/>
<organism evidence="4 5">
    <name type="scientific">Streptococcus parasuis</name>
    <dbReference type="NCBI Taxonomy" id="1501662"/>
    <lineage>
        <taxon>Bacteria</taxon>
        <taxon>Bacillati</taxon>
        <taxon>Bacillota</taxon>
        <taxon>Bacilli</taxon>
        <taxon>Lactobacillales</taxon>
        <taxon>Streptococcaceae</taxon>
        <taxon>Streptococcus</taxon>
    </lineage>
</organism>
<feature type="domain" description="LysM" evidence="3">
    <location>
        <begin position="109"/>
        <end position="158"/>
    </location>
</feature>
<evidence type="ECO:0000256" key="1">
    <source>
        <dbReference type="SAM" id="MobiDB-lite"/>
    </source>
</evidence>
<feature type="compositionally biased region" description="Low complexity" evidence="1">
    <location>
        <begin position="69"/>
        <end position="109"/>
    </location>
</feature>
<dbReference type="NCBIfam" id="NF042931">
    <property type="entry name" value="SAG1386_EF1546"/>
    <property type="match status" value="1"/>
</dbReference>
<evidence type="ECO:0000256" key="2">
    <source>
        <dbReference type="SAM" id="Phobius"/>
    </source>
</evidence>
<dbReference type="RefSeq" id="WP_130555643.1">
    <property type="nucleotide sequence ID" value="NZ_SHGT01000087.1"/>
</dbReference>
<dbReference type="EMBL" id="SHGT01000087">
    <property type="protein sequence ID" value="TAA07401.1"/>
    <property type="molecule type" value="Genomic_DNA"/>
</dbReference>
<sequence>MSKEPWNEEVYTSQSASRKDRIRNSVASTRIFTVLAITFFIIMLVVLVIAIYLSTGGSSTNSNQEFYNASNASSAVSSSSTTSEKSTTSESTTDSSTETTTSSEAGDGSTIIVEAGEGIGSIAARAGISISELERLNPDKMVGPGGTWWANPGDVVRIR</sequence>
<dbReference type="InterPro" id="IPR018392">
    <property type="entry name" value="LysM"/>
</dbReference>
<feature type="transmembrane region" description="Helical" evidence="2">
    <location>
        <begin position="31"/>
        <end position="53"/>
    </location>
</feature>
<comment type="caution">
    <text evidence="4">The sequence shown here is derived from an EMBL/GenBank/DDBJ whole genome shotgun (WGS) entry which is preliminary data.</text>
</comment>
<dbReference type="InterPro" id="IPR049981">
    <property type="entry name" value="SPy_0802-like"/>
</dbReference>
<dbReference type="OrthoDB" id="2242633at2"/>
<evidence type="ECO:0000313" key="5">
    <source>
        <dbReference type="Proteomes" id="UP000291525"/>
    </source>
</evidence>
<keyword evidence="2" id="KW-0472">Membrane</keyword>
<accession>A0A4Q8L0H6</accession>
<keyword evidence="2" id="KW-1133">Transmembrane helix</keyword>
<evidence type="ECO:0000259" key="3">
    <source>
        <dbReference type="PROSITE" id="PS51782"/>
    </source>
</evidence>
<proteinExistence type="predicted"/>
<dbReference type="CDD" id="cd00118">
    <property type="entry name" value="LysM"/>
    <property type="match status" value="1"/>
</dbReference>
<dbReference type="PROSITE" id="PS51782">
    <property type="entry name" value="LYSM"/>
    <property type="match status" value="1"/>
</dbReference>
<dbReference type="Proteomes" id="UP000291525">
    <property type="component" value="Unassembled WGS sequence"/>
</dbReference>
<gene>
    <name evidence="4" type="ORF">EXW74_09285</name>
</gene>
<reference evidence="4 5" key="1">
    <citation type="submission" date="2019-02" db="EMBL/GenBank/DDBJ databases">
        <title>First genome of the species Streptococcus parasuis.</title>
        <authorList>
            <person name="Stevens M.J.A."/>
            <person name="Stephan R."/>
        </authorList>
    </citation>
    <scope>NUCLEOTIDE SEQUENCE [LARGE SCALE GENOMIC DNA]</scope>
    <source>
        <strain evidence="4 5">4253</strain>
    </source>
</reference>
<protein>
    <submittedName>
        <fullName evidence="4">LysM domain-containing protein</fullName>
    </submittedName>
</protein>
<evidence type="ECO:0000313" key="4">
    <source>
        <dbReference type="EMBL" id="TAA07401.1"/>
    </source>
</evidence>
<name>A0A4Q8L0H6_9STRE</name>
<feature type="region of interest" description="Disordered" evidence="1">
    <location>
        <begin position="63"/>
        <end position="109"/>
    </location>
</feature>
<keyword evidence="2" id="KW-0812">Transmembrane</keyword>